<accession>A0AAD9IME7</accession>
<keyword evidence="5" id="KW-0677">Repeat</keyword>
<dbReference type="PANTHER" id="PTHR10629">
    <property type="entry name" value="CYTOSINE-SPECIFIC METHYLTRANSFERASE"/>
    <property type="match status" value="1"/>
</dbReference>
<feature type="compositionally biased region" description="Basic and acidic residues" evidence="11">
    <location>
        <begin position="1164"/>
        <end position="1177"/>
    </location>
</feature>
<dbReference type="GO" id="GO:0006346">
    <property type="term" value="P:DNA methylation-dependent constitutive heterochromatin formation"/>
    <property type="evidence" value="ECO:0007669"/>
    <property type="project" value="InterPro"/>
</dbReference>
<evidence type="ECO:0000256" key="7">
    <source>
        <dbReference type="ARBA" id="ARBA00023242"/>
    </source>
</evidence>
<dbReference type="PROSITE" id="PS51679">
    <property type="entry name" value="SAM_MT_C5"/>
    <property type="match status" value="1"/>
</dbReference>
<feature type="compositionally biased region" description="Acidic residues" evidence="11">
    <location>
        <begin position="758"/>
        <end position="772"/>
    </location>
</feature>
<comment type="subcellular location">
    <subcellularLocation>
        <location evidence="1 8">Nucleus</location>
    </subcellularLocation>
</comment>
<keyword evidence="7 8" id="KW-0539">Nucleus</keyword>
<dbReference type="InterPro" id="IPR043151">
    <property type="entry name" value="BAH_sf"/>
</dbReference>
<dbReference type="GO" id="GO:0032259">
    <property type="term" value="P:methylation"/>
    <property type="evidence" value="ECO:0007669"/>
    <property type="project" value="UniProtKB-KW"/>
</dbReference>
<evidence type="ECO:0000259" key="12">
    <source>
        <dbReference type="PROSITE" id="PS51038"/>
    </source>
</evidence>
<evidence type="ECO:0000256" key="11">
    <source>
        <dbReference type="SAM" id="MobiDB-lite"/>
    </source>
</evidence>
<dbReference type="Gene3D" id="3.90.120.10">
    <property type="entry name" value="DNA Methylase, subunit A, domain 2"/>
    <property type="match status" value="1"/>
</dbReference>
<keyword evidence="14" id="KW-1185">Reference proteome</keyword>
<feature type="compositionally biased region" description="Low complexity" evidence="11">
    <location>
        <begin position="511"/>
        <end position="534"/>
    </location>
</feature>
<dbReference type="InterPro" id="IPR050390">
    <property type="entry name" value="C5-Methyltransferase"/>
</dbReference>
<dbReference type="InterPro" id="IPR031303">
    <property type="entry name" value="C5_meth_CS"/>
</dbReference>
<evidence type="ECO:0000256" key="10">
    <source>
        <dbReference type="PROSITE-ProRule" id="PRU01016"/>
    </source>
</evidence>
<feature type="region of interest" description="Disordered" evidence="11">
    <location>
        <begin position="44"/>
        <end position="97"/>
    </location>
</feature>
<organism evidence="13 14">
    <name type="scientific">Prototheca wickerhamii</name>
    <dbReference type="NCBI Taxonomy" id="3111"/>
    <lineage>
        <taxon>Eukaryota</taxon>
        <taxon>Viridiplantae</taxon>
        <taxon>Chlorophyta</taxon>
        <taxon>core chlorophytes</taxon>
        <taxon>Trebouxiophyceae</taxon>
        <taxon>Chlorellales</taxon>
        <taxon>Chlorellaceae</taxon>
        <taxon>Prototheca</taxon>
    </lineage>
</organism>
<dbReference type="Proteomes" id="UP001255856">
    <property type="component" value="Unassembled WGS sequence"/>
</dbReference>
<gene>
    <name evidence="13" type="ORF">QBZ16_002627</name>
</gene>
<dbReference type="PANTHER" id="PTHR10629:SF52">
    <property type="entry name" value="DNA (CYTOSINE-5)-METHYLTRANSFERASE 1"/>
    <property type="match status" value="1"/>
</dbReference>
<protein>
    <recommendedName>
        <fullName evidence="8">DNA (cytosine-5)-methyltransferase</fullName>
        <ecNumber evidence="8">2.1.1.37</ecNumber>
    </recommendedName>
</protein>
<dbReference type="InterPro" id="IPR001025">
    <property type="entry name" value="BAH_dom"/>
</dbReference>
<dbReference type="GO" id="GO:0044027">
    <property type="term" value="P:negative regulation of gene expression via chromosomal CpG island methylation"/>
    <property type="evidence" value="ECO:0007669"/>
    <property type="project" value="TreeGrafter"/>
</dbReference>
<dbReference type="EC" id="2.1.1.37" evidence="8"/>
<dbReference type="Pfam" id="PF00145">
    <property type="entry name" value="DNA_methylase"/>
    <property type="match status" value="1"/>
</dbReference>
<proteinExistence type="inferred from homology"/>
<dbReference type="FunFam" id="3.90.120.10:FF:000002">
    <property type="entry name" value="DNA (cytosine-5)-methyltransferase"/>
    <property type="match status" value="1"/>
</dbReference>
<evidence type="ECO:0000256" key="4">
    <source>
        <dbReference type="ARBA" id="ARBA00022691"/>
    </source>
</evidence>
<reference evidence="13" key="1">
    <citation type="submission" date="2021-01" db="EMBL/GenBank/DDBJ databases">
        <authorList>
            <person name="Eckstrom K.M.E."/>
        </authorList>
    </citation>
    <scope>NUCLEOTIDE SEQUENCE</scope>
    <source>
        <strain evidence="13">UVCC 0001</strain>
    </source>
</reference>
<dbReference type="GO" id="GO:0003682">
    <property type="term" value="F:chromatin binding"/>
    <property type="evidence" value="ECO:0007669"/>
    <property type="project" value="UniProtKB-UniRule"/>
</dbReference>
<dbReference type="InterPro" id="IPR001525">
    <property type="entry name" value="C5_MeTfrase"/>
</dbReference>
<dbReference type="GO" id="GO:0003677">
    <property type="term" value="F:DNA binding"/>
    <property type="evidence" value="ECO:0007669"/>
    <property type="project" value="UniProtKB-KW"/>
</dbReference>
<feature type="region of interest" description="Disordered" evidence="11">
    <location>
        <begin position="756"/>
        <end position="777"/>
    </location>
</feature>
<evidence type="ECO:0000313" key="14">
    <source>
        <dbReference type="Proteomes" id="UP001255856"/>
    </source>
</evidence>
<feature type="region of interest" description="Disordered" evidence="11">
    <location>
        <begin position="1164"/>
        <end position="1184"/>
    </location>
</feature>
<dbReference type="PROSITE" id="PS00094">
    <property type="entry name" value="C5_MTASE_1"/>
    <property type="match status" value="1"/>
</dbReference>
<dbReference type="GO" id="GO:0005634">
    <property type="term" value="C:nucleus"/>
    <property type="evidence" value="ECO:0007669"/>
    <property type="project" value="UniProtKB-SubCell"/>
</dbReference>
<dbReference type="Gene3D" id="2.30.30.490">
    <property type="match status" value="2"/>
</dbReference>
<evidence type="ECO:0000256" key="8">
    <source>
        <dbReference type="PIRNR" id="PIRNR037404"/>
    </source>
</evidence>
<keyword evidence="6 8" id="KW-0238">DNA-binding</keyword>
<dbReference type="PROSITE" id="PS00095">
    <property type="entry name" value="C5_MTASE_2"/>
    <property type="match status" value="1"/>
</dbReference>
<evidence type="ECO:0000256" key="2">
    <source>
        <dbReference type="ARBA" id="ARBA00022603"/>
    </source>
</evidence>
<dbReference type="SMART" id="SM00439">
    <property type="entry name" value="BAH"/>
    <property type="match status" value="2"/>
</dbReference>
<evidence type="ECO:0000313" key="13">
    <source>
        <dbReference type="EMBL" id="KAK2078937.1"/>
    </source>
</evidence>
<comment type="similarity">
    <text evidence="8 10">Belongs to the class I-like SAM-binding methyltransferase superfamily. C5-methyltransferase family.</text>
</comment>
<keyword evidence="2 8" id="KW-0489">Methyltransferase</keyword>
<dbReference type="Pfam" id="PF12047">
    <property type="entry name" value="DNMT1-RFD"/>
    <property type="match status" value="2"/>
</dbReference>
<dbReference type="InterPro" id="IPR022702">
    <property type="entry name" value="Cytosine_MeTrfase1_RFD"/>
</dbReference>
<sequence length="1635" mass="175823">MQKERKSNRADIVSNAWRLHTVEACTGYVAIGKESTVDALLTGGMANKKDAVKRPPKDLPSEEGPKRAKAEPQAEAARVGSGRQAAQGLDLKENVKAKATRASSQDKIIVKSYRTASTEEEAVSLTAEGEVKAEAGAEAPLPLRRIADFSLASKSGIQEPIQGISADAELYLSGVIFPAGGPLSKEAGVELAATGRVLGWRVAVDRGASKATALVRTAAAEYELQARPAAGYKKALGAFFAQLSVLREVCAALDPAAPGGSLEASLDEVVLRLARSRVEHGYATARDAVLLNARFLLSRFADLDAATGPKGLKFLATEFARALEREAQGYRYVGPQQQSRDASGIVIREPGAEDKATAEPDADEEYARQLQAQFDTQAAARARGGAGGAKAAPYVQVSREEIADDYPAPAAYVKEEDELDELLMADEEDLSGLTDPEALPRRLLTDFSVYDAEGWLSSLELLPMWTGVDPSVELFASGIVVDDDGDFSGGQALVGSGEEAEVKEEDEDEAGGSSSAGAAGSSSAASAPSAPPTATGMRVCLSQIKDWVVEMGPDMLLISIRTDVAWYRLSRPAPRYAAWFAPVLKAARLAAQVLTWLSGESRASKLSFADVVKRIAAFSGAEGDAAAASLAVSRRPERVERFLLVHGAILLNQFAGWPVAAVRRSAFAAALKARMQDVRHSKLYRGALKAAPGSAKPMTATATAMVRSVWQSYFNIGAGALDALAEAAERREGAALEAEAAVAALAEAATSAAVAKEVEEDENADEGEEDAQETALAERVDGRVVVAERAASGAEAKLVGKALSTEGACSYYGSAQLGDLKIALGDIVALESEDDDDEEMAGDEDTNTSAPPLVGIVQALWREETGKGSKKASTASLSIQVRVLVHGTATVLGDAASGSELFLTAEHATRPLARVQGRVQARRLQRDWDPARCAEQFAEDEALRAANLAAAAAGGAPTYFWRHEYVPEQGMFRDAPRDLRLGARLPEPVAPERGVRFDAATRGFYKDGVLYAPGAHVFLRPDLFDRVEGARREVALPEYLANSRFHKGSHVGLRAYGIGQIVSVCAKDGSAVVRRFYRPEDISEELAYAAPSFQAVYAARDETARVDVREDVRGRCEVVRRGRAGRLEVDRFECVGTYDRAAGKVLDEVADEVLAAAVEEENKEAVSDDSATKKQSADHATTQDDSVALRTMDIFAGCGGLSEGMHQAGAAVTKWAIEYEYPAAEAFRLNNPDAATFCNNCNVLLLAAMDKAGQRERCRASEEAAQECAALDEAQRAALPAPGEVDFICGGPPCQGYSGMNRFNKGNWSMVQNSMVMAFLSYADFYRPRYFLLENVRNFVSHNKSFTFRLTLRCLLDMGYQVRFGVLNAGNFGVAQSRKRTFIWAAAPGEILPDWPRLMHAFRTPQLTISLPNGVQYTAVPQTVGAPLRPVTVRDAIGDLPPIANGHDQEEMAYDGEPASAFQRAVRGEPGAPLFDHISKNMNELNLERCRCIPKGVPGADWRVLEEIVKKDPSREKFNGQPLVPWCLPNTADRHNGWRGLFGRLDPNGHFPTSTTDPQPMGKVGQVFHPDQDRIVSVRECARAQGFPDKHRFYGNVHNKHRQVGNAVPPPLAAALGRQLRKALEQKIERDAAAA</sequence>
<feature type="domain" description="BAH" evidence="12">
    <location>
        <begin position="820"/>
        <end position="976"/>
    </location>
</feature>
<evidence type="ECO:0000256" key="3">
    <source>
        <dbReference type="ARBA" id="ARBA00022679"/>
    </source>
</evidence>
<evidence type="ECO:0000256" key="6">
    <source>
        <dbReference type="ARBA" id="ARBA00023125"/>
    </source>
</evidence>
<comment type="catalytic activity">
    <reaction evidence="8">
        <text>a 2'-deoxycytidine in DNA + S-adenosyl-L-methionine = a 5-methyl-2'-deoxycytidine in DNA + S-adenosyl-L-homocysteine + H(+)</text>
        <dbReference type="Rhea" id="RHEA:13681"/>
        <dbReference type="Rhea" id="RHEA-COMP:11369"/>
        <dbReference type="Rhea" id="RHEA-COMP:11370"/>
        <dbReference type="ChEBI" id="CHEBI:15378"/>
        <dbReference type="ChEBI" id="CHEBI:57856"/>
        <dbReference type="ChEBI" id="CHEBI:59789"/>
        <dbReference type="ChEBI" id="CHEBI:85452"/>
        <dbReference type="ChEBI" id="CHEBI:85454"/>
        <dbReference type="EC" id="2.1.1.37"/>
    </reaction>
</comment>
<dbReference type="FunFam" id="3.40.50.150:FF:000108">
    <property type="entry name" value="DNA (cytosine-5)-methyltransferase"/>
    <property type="match status" value="1"/>
</dbReference>
<feature type="region of interest" description="Disordered" evidence="11">
    <location>
        <begin position="490"/>
        <end position="534"/>
    </location>
</feature>
<keyword evidence="3 8" id="KW-0808">Transferase</keyword>
<evidence type="ECO:0000256" key="9">
    <source>
        <dbReference type="PIRSR" id="PIRSR037404-1"/>
    </source>
</evidence>
<feature type="compositionally biased region" description="Acidic residues" evidence="11">
    <location>
        <begin position="498"/>
        <end position="510"/>
    </location>
</feature>
<feature type="active site" evidence="9 10">
    <location>
        <position position="1294"/>
    </location>
</feature>
<dbReference type="PROSITE" id="PS51038">
    <property type="entry name" value="BAH"/>
    <property type="match status" value="1"/>
</dbReference>
<keyword evidence="4 8" id="KW-0949">S-adenosyl-L-methionine</keyword>
<evidence type="ECO:0000256" key="5">
    <source>
        <dbReference type="ARBA" id="ARBA00022737"/>
    </source>
</evidence>
<dbReference type="Gene3D" id="3.40.50.150">
    <property type="entry name" value="Vaccinia Virus protein VP39"/>
    <property type="match status" value="1"/>
</dbReference>
<feature type="compositionally biased region" description="Basic and acidic residues" evidence="11">
    <location>
        <begin position="47"/>
        <end position="72"/>
    </location>
</feature>
<dbReference type="PIRSF" id="PIRSF037404">
    <property type="entry name" value="DNMT1"/>
    <property type="match status" value="1"/>
</dbReference>
<dbReference type="GO" id="GO:0003886">
    <property type="term" value="F:DNA (cytosine-5-)-methyltransferase activity"/>
    <property type="evidence" value="ECO:0007669"/>
    <property type="project" value="UniProtKB-UniRule"/>
</dbReference>
<comment type="caution">
    <text evidence="13">The sequence shown here is derived from an EMBL/GenBank/DDBJ whole genome shotgun (WGS) entry which is preliminary data.</text>
</comment>
<dbReference type="EMBL" id="JASFZW010000003">
    <property type="protein sequence ID" value="KAK2078937.1"/>
    <property type="molecule type" value="Genomic_DNA"/>
</dbReference>
<dbReference type="InterPro" id="IPR018117">
    <property type="entry name" value="C5_DNA_meth_AS"/>
</dbReference>
<dbReference type="PRINTS" id="PR00105">
    <property type="entry name" value="C5METTRFRASE"/>
</dbReference>
<dbReference type="InterPro" id="IPR029063">
    <property type="entry name" value="SAM-dependent_MTases_sf"/>
</dbReference>
<evidence type="ECO:0000256" key="1">
    <source>
        <dbReference type="ARBA" id="ARBA00004123"/>
    </source>
</evidence>
<name>A0AAD9IME7_PROWI</name>
<dbReference type="SUPFAM" id="SSF53335">
    <property type="entry name" value="S-adenosyl-L-methionine-dependent methyltransferases"/>
    <property type="match status" value="1"/>
</dbReference>